<accession>A0ABZ1YG68</accession>
<name>A0ABZ1YG68_9ACTN</name>
<dbReference type="Pfam" id="PF24203">
    <property type="entry name" value="Phage_ProQ_C_like"/>
    <property type="match status" value="1"/>
</dbReference>
<sequence length="69" mass="7456">MANLAGVKAGDTVIRTIRCGPNTFDQEVVVTKVGRVFAYVGKCRFYISNGVESSDRFGADVLRPKSESA</sequence>
<evidence type="ECO:0000313" key="1">
    <source>
        <dbReference type="EMBL" id="WUU58317.1"/>
    </source>
</evidence>
<dbReference type="InterPro" id="IPR056982">
    <property type="entry name" value="Phage_ProQ_C-like"/>
</dbReference>
<gene>
    <name evidence="1" type="ORF">OIE82_34645</name>
</gene>
<organism evidence="1">
    <name type="scientific">Streptomyces althioticus</name>
    <dbReference type="NCBI Taxonomy" id="83380"/>
    <lineage>
        <taxon>Bacteria</taxon>
        <taxon>Bacillati</taxon>
        <taxon>Actinomycetota</taxon>
        <taxon>Actinomycetes</taxon>
        <taxon>Kitasatosporales</taxon>
        <taxon>Streptomycetaceae</taxon>
        <taxon>Streptomyces</taxon>
        <taxon>Streptomyces althioticus group</taxon>
    </lineage>
</organism>
<reference evidence="1" key="1">
    <citation type="submission" date="2022-10" db="EMBL/GenBank/DDBJ databases">
        <title>The complete genomes of actinobacterial strains from the NBC collection.</title>
        <authorList>
            <person name="Joergensen T.S."/>
            <person name="Alvarez Arevalo M."/>
            <person name="Sterndorff E.B."/>
            <person name="Faurdal D."/>
            <person name="Vuksanovic O."/>
            <person name="Mourched A.-S."/>
            <person name="Charusanti P."/>
            <person name="Shaw S."/>
            <person name="Blin K."/>
            <person name="Weber T."/>
        </authorList>
    </citation>
    <scope>NUCLEOTIDE SEQUENCE [LARGE SCALE GENOMIC DNA]</scope>
    <source>
        <strain evidence="1">NBC 01686</strain>
        <plasmid evidence="1">unnamed1</plasmid>
    </source>
</reference>
<protein>
    <submittedName>
        <fullName evidence="1">Uncharacterized protein</fullName>
    </submittedName>
</protein>
<keyword evidence="1" id="KW-0614">Plasmid</keyword>
<dbReference type="RefSeq" id="WP_266478096.1">
    <property type="nucleotide sequence ID" value="NZ_CP109208.1"/>
</dbReference>
<geneLocation type="plasmid" evidence="1">
    <name>unnamed1</name>
</geneLocation>
<dbReference type="EMBL" id="CP109208">
    <property type="protein sequence ID" value="WUU58317.1"/>
    <property type="molecule type" value="Genomic_DNA"/>
</dbReference>
<proteinExistence type="predicted"/>